<sequence length="519" mass="59219">MYCLENLPFELKCEVAKHLTKINDDAETLRNLAACSESWARVAWPFLWQEALDWHNLIVDEACPWASFDDLLRYGRKHVREITLSHATRSRVERLLRTRPPSLRTLKYRMEDNDMSPDELKQLFEANRHSVCELIVLMTEYYKYEPSFFTPPTVESLAQVGFTNLRRLEFEKCDIKQFSGILGRFPQIEELKLTYLCLDNLDDLLAGDVSQEQPACRLRSFSCGLLQIQNWPEPSGAVEVVRPSSPGLHALLFAMLREASICYRRRVVHEHIRTSIRLFCALAFSGPMLDLTCLSVPDLYQGEAQLVVANAPNLTRLELSYFIYKGVESSIEGAVQTVLANLRHLKYFVLFAGPSEYTPYFSPEALVAPSSSGTTPGDLLRPNFACQGLKLFKALSYTFDSSDALLPFAHLPELETLVISYRHTKLESLQSVLRSDSLSGAPLKTFPRLENLVISRDVKSGYYCLLRAYIDPGEYKKFAPLLALFPALRRCTADIYFAKTDSALHKEFPNIEFNFSRFN</sequence>
<dbReference type="Proteomes" id="UP001145114">
    <property type="component" value="Unassembled WGS sequence"/>
</dbReference>
<comment type="caution">
    <text evidence="1">The sequence shown here is derived from an EMBL/GenBank/DDBJ whole genome shotgun (WGS) entry which is preliminary data.</text>
</comment>
<evidence type="ECO:0000313" key="1">
    <source>
        <dbReference type="EMBL" id="KAJ1675800.1"/>
    </source>
</evidence>
<protein>
    <submittedName>
        <fullName evidence="1">Uncharacterized protein</fullName>
    </submittedName>
</protein>
<gene>
    <name evidence="1" type="ORF">EV182_000554</name>
</gene>
<feature type="non-terminal residue" evidence="1">
    <location>
        <position position="519"/>
    </location>
</feature>
<reference evidence="1" key="1">
    <citation type="submission" date="2022-06" db="EMBL/GenBank/DDBJ databases">
        <title>Phylogenomic reconstructions and comparative analyses of Kickxellomycotina fungi.</title>
        <authorList>
            <person name="Reynolds N.K."/>
            <person name="Stajich J.E."/>
            <person name="Barry K."/>
            <person name="Grigoriev I.V."/>
            <person name="Crous P."/>
            <person name="Smith M.E."/>
        </authorList>
    </citation>
    <scope>NUCLEOTIDE SEQUENCE</scope>
    <source>
        <strain evidence="1">RSA 2271</strain>
    </source>
</reference>
<name>A0ACC1HGR3_9FUNG</name>
<dbReference type="EMBL" id="JAMZIH010005170">
    <property type="protein sequence ID" value="KAJ1675800.1"/>
    <property type="molecule type" value="Genomic_DNA"/>
</dbReference>
<evidence type="ECO:0000313" key="2">
    <source>
        <dbReference type="Proteomes" id="UP001145114"/>
    </source>
</evidence>
<organism evidence="1 2">
    <name type="scientific">Spiromyces aspiralis</name>
    <dbReference type="NCBI Taxonomy" id="68401"/>
    <lineage>
        <taxon>Eukaryota</taxon>
        <taxon>Fungi</taxon>
        <taxon>Fungi incertae sedis</taxon>
        <taxon>Zoopagomycota</taxon>
        <taxon>Kickxellomycotina</taxon>
        <taxon>Kickxellomycetes</taxon>
        <taxon>Kickxellales</taxon>
        <taxon>Kickxellaceae</taxon>
        <taxon>Spiromyces</taxon>
    </lineage>
</organism>
<proteinExistence type="predicted"/>
<accession>A0ACC1HGR3</accession>
<keyword evidence="2" id="KW-1185">Reference proteome</keyword>